<dbReference type="EMBL" id="OX596090">
    <property type="protein sequence ID" value="CAN0544593.1"/>
    <property type="molecule type" value="Genomic_DNA"/>
</dbReference>
<sequence>RAAGPETLNGPIPLPLVRHSQFRQCRRAVILQPWADRTPGRQDLGHHRTEHGWADENAATSLGEASHGRAWGLFNGAQLCAKRTLPALSGPSPCSGLQGGQPRLHLTRSNGTAAAPPAKLIC</sequence>
<organism evidence="1 2">
    <name type="scientific">Rangifer tarandus platyrhynchus</name>
    <name type="common">Svalbard reindeer</name>
    <dbReference type="NCBI Taxonomy" id="3082113"/>
    <lineage>
        <taxon>Eukaryota</taxon>
        <taxon>Metazoa</taxon>
        <taxon>Chordata</taxon>
        <taxon>Craniata</taxon>
        <taxon>Vertebrata</taxon>
        <taxon>Euteleostomi</taxon>
        <taxon>Mammalia</taxon>
        <taxon>Eutheria</taxon>
        <taxon>Laurasiatheria</taxon>
        <taxon>Artiodactyla</taxon>
        <taxon>Ruminantia</taxon>
        <taxon>Pecora</taxon>
        <taxon>Cervidae</taxon>
        <taxon>Odocoileinae</taxon>
        <taxon>Rangifer</taxon>
    </lineage>
</organism>
<dbReference type="Proteomes" id="UP001162501">
    <property type="component" value="Chromosome 6"/>
</dbReference>
<reference evidence="1" key="1">
    <citation type="submission" date="2023-05" db="EMBL/GenBank/DDBJ databases">
        <authorList>
            <consortium name="ELIXIR-Norway"/>
        </authorList>
    </citation>
    <scope>NUCLEOTIDE SEQUENCE</scope>
</reference>
<feature type="non-terminal residue" evidence="1">
    <location>
        <position position="1"/>
    </location>
</feature>
<name>A0AC60A1W5_RANTA</name>
<proteinExistence type="predicted"/>
<reference evidence="1" key="2">
    <citation type="submission" date="2025-03" db="EMBL/GenBank/DDBJ databases">
        <authorList>
            <consortium name="ELIXIR-Norway"/>
            <consortium name="Elixir Norway"/>
        </authorList>
    </citation>
    <scope>NUCLEOTIDE SEQUENCE</scope>
</reference>
<evidence type="ECO:0000313" key="1">
    <source>
        <dbReference type="EMBL" id="CAN0544593.1"/>
    </source>
</evidence>
<gene>
    <name evidence="1" type="ORF">MRATA1EN22A_LOCUS25843</name>
</gene>
<evidence type="ECO:0000313" key="2">
    <source>
        <dbReference type="Proteomes" id="UP001162501"/>
    </source>
</evidence>
<accession>A0AC60A1W5</accession>
<protein>
    <submittedName>
        <fullName evidence="1">Uncharacterized protein</fullName>
    </submittedName>
</protein>